<dbReference type="EMBL" id="CP155447">
    <property type="protein sequence ID" value="XBH03238.1"/>
    <property type="molecule type" value="Genomic_DNA"/>
</dbReference>
<reference evidence="3" key="1">
    <citation type="submission" date="2024-05" db="EMBL/GenBank/DDBJ databases">
        <title>Planctomycetes of the genus Singulisphaera possess chitinolytic capabilities.</title>
        <authorList>
            <person name="Ivanova A."/>
        </authorList>
    </citation>
    <scope>NUCLEOTIDE SEQUENCE</scope>
    <source>
        <strain evidence="3">Ch08T</strain>
    </source>
</reference>
<proteinExistence type="predicted"/>
<organism evidence="3">
    <name type="scientific">Singulisphaera sp. Ch08</name>
    <dbReference type="NCBI Taxonomy" id="3120278"/>
    <lineage>
        <taxon>Bacteria</taxon>
        <taxon>Pseudomonadati</taxon>
        <taxon>Planctomycetota</taxon>
        <taxon>Planctomycetia</taxon>
        <taxon>Isosphaerales</taxon>
        <taxon>Isosphaeraceae</taxon>
        <taxon>Singulisphaera</taxon>
    </lineage>
</organism>
<dbReference type="AlphaFoldDB" id="A0AAU7CDW8"/>
<feature type="signal peptide" evidence="1">
    <location>
        <begin position="1"/>
        <end position="24"/>
    </location>
</feature>
<gene>
    <name evidence="3" type="ORF">V5E97_33765</name>
</gene>
<sequence>MSQLRSLIAWTLLFSGLSIGSARAAQIEMRTYQFEGTLDSVSDLDGIFDSSIQVGSSFSMTVSIPAATPNEHVGSNSQIFGTYNFPTDFPGTGISLSIDGKPVPVGIPDTQSSASINIAPSQNHFYGHQFFTTTLNDESVRQTRLEFDMNSVANALTSTALPNLLDLTDFLTTQVSLVMFQGEDPKSHASTALGHITSLEVKSEMVTAPVPEPGTGLIFGVAVLGFLGYRHRSRRPR</sequence>
<evidence type="ECO:0000259" key="2">
    <source>
        <dbReference type="Pfam" id="PF07589"/>
    </source>
</evidence>
<feature type="chain" id="PRO_5043873641" evidence="1">
    <location>
        <begin position="25"/>
        <end position="237"/>
    </location>
</feature>
<protein>
    <submittedName>
        <fullName evidence="3">PEP-CTERM sorting domain-containing protein</fullName>
    </submittedName>
</protein>
<dbReference type="RefSeq" id="WP_406695972.1">
    <property type="nucleotide sequence ID" value="NZ_CP155447.1"/>
</dbReference>
<accession>A0AAU7CDW8</accession>
<dbReference type="NCBIfam" id="TIGR02595">
    <property type="entry name" value="PEP_CTERM"/>
    <property type="match status" value="1"/>
</dbReference>
<evidence type="ECO:0000256" key="1">
    <source>
        <dbReference type="SAM" id="SignalP"/>
    </source>
</evidence>
<dbReference type="InterPro" id="IPR013424">
    <property type="entry name" value="Ice-binding_C"/>
</dbReference>
<name>A0AAU7CDW8_9BACT</name>
<dbReference type="Pfam" id="PF07589">
    <property type="entry name" value="PEP-CTERM"/>
    <property type="match status" value="1"/>
</dbReference>
<keyword evidence="1" id="KW-0732">Signal</keyword>
<feature type="domain" description="Ice-binding protein C-terminal" evidence="2">
    <location>
        <begin position="209"/>
        <end position="232"/>
    </location>
</feature>
<evidence type="ECO:0000313" key="3">
    <source>
        <dbReference type="EMBL" id="XBH03238.1"/>
    </source>
</evidence>